<gene>
    <name evidence="2" type="ORF">BAOM_3059</name>
</gene>
<keyword evidence="1" id="KW-0812">Transmembrane</keyword>
<protein>
    <submittedName>
        <fullName evidence="2">Uncharacterized protein</fullName>
    </submittedName>
</protein>
<evidence type="ECO:0000313" key="2">
    <source>
        <dbReference type="EMBL" id="AZV43668.1"/>
    </source>
</evidence>
<dbReference type="RefSeq" id="WP_127760797.1">
    <property type="nucleotide sequence ID" value="NZ_CP026095.1"/>
</dbReference>
<name>A0A3Q9RP68_9BACI</name>
<proteinExistence type="predicted"/>
<dbReference type="EMBL" id="CP026095">
    <property type="protein sequence ID" value="AZV43668.1"/>
    <property type="molecule type" value="Genomic_DNA"/>
</dbReference>
<reference evidence="2 3" key="1">
    <citation type="submission" date="2018-01" db="EMBL/GenBank/DDBJ databases">
        <title>Bacillus asahii Genome sequencing and assembly.</title>
        <authorList>
            <person name="Jiang H."/>
            <person name="Feng Y."/>
            <person name="Zhao F."/>
            <person name="Lin X."/>
        </authorList>
    </citation>
    <scope>NUCLEOTIDE SEQUENCE [LARGE SCALE GENOMIC DNA]</scope>
    <source>
        <strain evidence="2 3">OM18</strain>
    </source>
</reference>
<organism evidence="2 3">
    <name type="scientific">Peribacillus asahii</name>
    <dbReference type="NCBI Taxonomy" id="228899"/>
    <lineage>
        <taxon>Bacteria</taxon>
        <taxon>Bacillati</taxon>
        <taxon>Bacillota</taxon>
        <taxon>Bacilli</taxon>
        <taxon>Bacillales</taxon>
        <taxon>Bacillaceae</taxon>
        <taxon>Peribacillus</taxon>
    </lineage>
</organism>
<evidence type="ECO:0000313" key="3">
    <source>
        <dbReference type="Proteomes" id="UP000283095"/>
    </source>
</evidence>
<feature type="transmembrane region" description="Helical" evidence="1">
    <location>
        <begin position="7"/>
        <end position="28"/>
    </location>
</feature>
<accession>A0A3Q9RP68</accession>
<dbReference type="AlphaFoldDB" id="A0A3Q9RP68"/>
<dbReference type="Proteomes" id="UP000283095">
    <property type="component" value="Chromosome"/>
</dbReference>
<keyword evidence="1" id="KW-0472">Membrane</keyword>
<sequence>MKNSFRILIMFIEGFLISSIYHLAKNYINNVMDIYDVIVNLAILVISVLIVKDLLKYAKDNE</sequence>
<feature type="transmembrane region" description="Helical" evidence="1">
    <location>
        <begin position="34"/>
        <end position="55"/>
    </location>
</feature>
<dbReference type="KEGG" id="pasa:BAOM_3059"/>
<keyword evidence="1" id="KW-1133">Transmembrane helix</keyword>
<evidence type="ECO:0000256" key="1">
    <source>
        <dbReference type="SAM" id="Phobius"/>
    </source>
</evidence>